<proteinExistence type="predicted"/>
<name>A0A3S0RH60_9DEIO</name>
<keyword evidence="3" id="KW-1185">Reference proteome</keyword>
<accession>A0A3S0RH60</accession>
<gene>
    <name evidence="2" type="ORF">EJ104_05055</name>
</gene>
<comment type="caution">
    <text evidence="2">The sequence shown here is derived from an EMBL/GenBank/DDBJ whole genome shotgun (WGS) entry which is preliminary data.</text>
</comment>
<keyword evidence="1" id="KW-0732">Signal</keyword>
<dbReference type="AlphaFoldDB" id="A0A3S0RH60"/>
<sequence length="186" mass="19515">MTVRKTLPAVLALSLLGGAGALTLQGQLPGSVPPGLSVGVWSVSTSGQPQELVGVSPVKDGRWSIALTATPQRVPTLNADALAWPGLLPPAQLSRATAGQELRAYGFVDSNSNGRPDPNEPLRELRLRDQGQPLFLVWVRDATNVTASHGYQAKLSSGWNAFAVTLGSSVAVRPYSGQVVDSRLTP</sequence>
<evidence type="ECO:0000313" key="2">
    <source>
        <dbReference type="EMBL" id="RTR28286.1"/>
    </source>
</evidence>
<evidence type="ECO:0000313" key="3">
    <source>
        <dbReference type="Proteomes" id="UP000277766"/>
    </source>
</evidence>
<dbReference type="OrthoDB" id="74090at2"/>
<protein>
    <submittedName>
        <fullName evidence="2">Uncharacterized protein</fullName>
    </submittedName>
</protein>
<feature type="chain" id="PRO_5018713720" evidence="1">
    <location>
        <begin position="22"/>
        <end position="186"/>
    </location>
</feature>
<reference evidence="2 3" key="1">
    <citation type="submission" date="2018-12" db="EMBL/GenBank/DDBJ databases">
        <title>Deinococcus radiophilus ATCC 27603 genome sequencing and assembly.</title>
        <authorList>
            <person name="Maclea K.S."/>
            <person name="Maynard C.R."/>
        </authorList>
    </citation>
    <scope>NUCLEOTIDE SEQUENCE [LARGE SCALE GENOMIC DNA]</scope>
    <source>
        <strain evidence="2 3">ATCC 27603</strain>
    </source>
</reference>
<dbReference type="EMBL" id="RXPE01000007">
    <property type="protein sequence ID" value="RTR28286.1"/>
    <property type="molecule type" value="Genomic_DNA"/>
</dbReference>
<organism evidence="2 3">
    <name type="scientific">Deinococcus radiophilus</name>
    <dbReference type="NCBI Taxonomy" id="32062"/>
    <lineage>
        <taxon>Bacteria</taxon>
        <taxon>Thermotogati</taxon>
        <taxon>Deinococcota</taxon>
        <taxon>Deinococci</taxon>
        <taxon>Deinococcales</taxon>
        <taxon>Deinococcaceae</taxon>
        <taxon>Deinococcus</taxon>
    </lineage>
</organism>
<feature type="signal peptide" evidence="1">
    <location>
        <begin position="1"/>
        <end position="21"/>
    </location>
</feature>
<evidence type="ECO:0000256" key="1">
    <source>
        <dbReference type="SAM" id="SignalP"/>
    </source>
</evidence>
<dbReference type="Proteomes" id="UP000277766">
    <property type="component" value="Unassembled WGS sequence"/>
</dbReference>
<dbReference type="RefSeq" id="WP_126351678.1">
    <property type="nucleotide sequence ID" value="NZ_CP086380.1"/>
</dbReference>